<gene>
    <name evidence="1" type="ORF">L1987_19862</name>
</gene>
<dbReference type="EMBL" id="CM042024">
    <property type="protein sequence ID" value="KAI3810251.1"/>
    <property type="molecule type" value="Genomic_DNA"/>
</dbReference>
<keyword evidence="2" id="KW-1185">Reference proteome</keyword>
<reference evidence="1 2" key="2">
    <citation type="journal article" date="2022" name="Mol. Ecol. Resour.">
        <title>The genomes of chicory, endive, great burdock and yacon provide insights into Asteraceae paleo-polyploidization history and plant inulin production.</title>
        <authorList>
            <person name="Fan W."/>
            <person name="Wang S."/>
            <person name="Wang H."/>
            <person name="Wang A."/>
            <person name="Jiang F."/>
            <person name="Liu H."/>
            <person name="Zhao H."/>
            <person name="Xu D."/>
            <person name="Zhang Y."/>
        </authorList>
    </citation>
    <scope>NUCLEOTIDE SEQUENCE [LARGE SCALE GENOMIC DNA]</scope>
    <source>
        <strain evidence="2">cv. Yunnan</strain>
        <tissue evidence="1">Leaves</tissue>
    </source>
</reference>
<evidence type="ECO:0000313" key="1">
    <source>
        <dbReference type="EMBL" id="KAI3810251.1"/>
    </source>
</evidence>
<evidence type="ECO:0000313" key="2">
    <source>
        <dbReference type="Proteomes" id="UP001056120"/>
    </source>
</evidence>
<accession>A0ACB9IRX5</accession>
<sequence>MALKMKRLDEWVGSGQSMLLQLLLLLSVRTYIRLPLIDIIEHSDCNIWEIVNMCKLLDFDSGFCCFLMKFLSLEVIICFEHD</sequence>
<comment type="caution">
    <text evidence="1">The sequence shown here is derived from an EMBL/GenBank/DDBJ whole genome shotgun (WGS) entry which is preliminary data.</text>
</comment>
<proteinExistence type="predicted"/>
<dbReference type="Proteomes" id="UP001056120">
    <property type="component" value="Linkage Group LG07"/>
</dbReference>
<organism evidence="1 2">
    <name type="scientific">Smallanthus sonchifolius</name>
    <dbReference type="NCBI Taxonomy" id="185202"/>
    <lineage>
        <taxon>Eukaryota</taxon>
        <taxon>Viridiplantae</taxon>
        <taxon>Streptophyta</taxon>
        <taxon>Embryophyta</taxon>
        <taxon>Tracheophyta</taxon>
        <taxon>Spermatophyta</taxon>
        <taxon>Magnoliopsida</taxon>
        <taxon>eudicotyledons</taxon>
        <taxon>Gunneridae</taxon>
        <taxon>Pentapetalae</taxon>
        <taxon>asterids</taxon>
        <taxon>campanulids</taxon>
        <taxon>Asterales</taxon>
        <taxon>Asteraceae</taxon>
        <taxon>Asteroideae</taxon>
        <taxon>Heliantheae alliance</taxon>
        <taxon>Millerieae</taxon>
        <taxon>Smallanthus</taxon>
    </lineage>
</organism>
<name>A0ACB9IRX5_9ASTR</name>
<protein>
    <submittedName>
        <fullName evidence="1">Uncharacterized protein</fullName>
    </submittedName>
</protein>
<reference evidence="2" key="1">
    <citation type="journal article" date="2022" name="Mol. Ecol. Resour.">
        <title>The genomes of chicory, endive, great burdock and yacon provide insights into Asteraceae palaeo-polyploidization history and plant inulin production.</title>
        <authorList>
            <person name="Fan W."/>
            <person name="Wang S."/>
            <person name="Wang H."/>
            <person name="Wang A."/>
            <person name="Jiang F."/>
            <person name="Liu H."/>
            <person name="Zhao H."/>
            <person name="Xu D."/>
            <person name="Zhang Y."/>
        </authorList>
    </citation>
    <scope>NUCLEOTIDE SEQUENCE [LARGE SCALE GENOMIC DNA]</scope>
    <source>
        <strain evidence="2">cv. Yunnan</strain>
    </source>
</reference>